<accession>A0ABS8YMX0</accession>
<dbReference type="Proteomes" id="UP001199916">
    <property type="component" value="Unassembled WGS sequence"/>
</dbReference>
<feature type="signal peptide" evidence="1">
    <location>
        <begin position="1"/>
        <end position="21"/>
    </location>
</feature>
<evidence type="ECO:0000313" key="2">
    <source>
        <dbReference type="EMBL" id="MCE5171803.1"/>
    </source>
</evidence>
<dbReference type="SUPFAM" id="SSF53822">
    <property type="entry name" value="Periplasmic binding protein-like I"/>
    <property type="match status" value="1"/>
</dbReference>
<dbReference type="EMBL" id="JAJNBZ010000020">
    <property type="protein sequence ID" value="MCE5171803.1"/>
    <property type="molecule type" value="Genomic_DNA"/>
</dbReference>
<dbReference type="PANTHER" id="PTHR35271:SF1">
    <property type="entry name" value="ABC TRANSPORTER, SUBSTRATE-BINDING LIPOPROTEIN"/>
    <property type="match status" value="1"/>
</dbReference>
<dbReference type="Gene3D" id="3.40.50.2300">
    <property type="match status" value="2"/>
</dbReference>
<name>A0ABS8YMX0_9BACL</name>
<dbReference type="PANTHER" id="PTHR35271">
    <property type="entry name" value="ABC TRANSPORTER, SUBSTRATE-BINDING LIPOPROTEIN-RELATED"/>
    <property type="match status" value="1"/>
</dbReference>
<reference evidence="2 3" key="1">
    <citation type="submission" date="2021-11" db="EMBL/GenBank/DDBJ databases">
        <title>Draft genome sequence of Paenibacillus profundus YoMME, a new Gram-positive bacteria with exoelectrogenic properties.</title>
        <authorList>
            <person name="Hubenova Y."/>
            <person name="Hubenova E."/>
            <person name="Manasiev Y."/>
            <person name="Peykov S."/>
            <person name="Mitov M."/>
        </authorList>
    </citation>
    <scope>NUCLEOTIDE SEQUENCE [LARGE SCALE GENOMIC DNA]</scope>
    <source>
        <strain evidence="2 3">YoMME</strain>
    </source>
</reference>
<dbReference type="Pfam" id="PF04392">
    <property type="entry name" value="ABC_sub_bind"/>
    <property type="match status" value="1"/>
</dbReference>
<gene>
    <name evidence="2" type="ORF">LQV63_21215</name>
</gene>
<keyword evidence="1" id="KW-0732">Signal</keyword>
<dbReference type="CDD" id="cd06325">
    <property type="entry name" value="PBP1_ABC_unchar_transporter"/>
    <property type="match status" value="1"/>
</dbReference>
<feature type="chain" id="PRO_5045051036" evidence="1">
    <location>
        <begin position="22"/>
        <end position="354"/>
    </location>
</feature>
<protein>
    <submittedName>
        <fullName evidence="2">ABC transporter substrate-binding protein</fullName>
    </submittedName>
</protein>
<evidence type="ECO:0000313" key="3">
    <source>
        <dbReference type="Proteomes" id="UP001199916"/>
    </source>
</evidence>
<dbReference type="PROSITE" id="PS51257">
    <property type="entry name" value="PROKAR_LIPOPROTEIN"/>
    <property type="match status" value="1"/>
</dbReference>
<comment type="caution">
    <text evidence="2">The sequence shown here is derived from an EMBL/GenBank/DDBJ whole genome shotgun (WGS) entry which is preliminary data.</text>
</comment>
<dbReference type="InterPro" id="IPR028082">
    <property type="entry name" value="Peripla_BP_I"/>
</dbReference>
<organism evidence="2 3">
    <name type="scientific">Paenibacillus profundus</name>
    <dbReference type="NCBI Taxonomy" id="1173085"/>
    <lineage>
        <taxon>Bacteria</taxon>
        <taxon>Bacillati</taxon>
        <taxon>Bacillota</taxon>
        <taxon>Bacilli</taxon>
        <taxon>Bacillales</taxon>
        <taxon>Paenibacillaceae</taxon>
        <taxon>Paenibacillus</taxon>
    </lineage>
</organism>
<dbReference type="RefSeq" id="WP_233698165.1">
    <property type="nucleotide sequence ID" value="NZ_JAJNBZ010000020.1"/>
</dbReference>
<dbReference type="InterPro" id="IPR007487">
    <property type="entry name" value="ABC_transpt-TYRBP-like"/>
</dbReference>
<sequence>MKSSRHFVLAGILTVMMLFTAACGGSEATNGGDAGAGNSSTAVGSDTKKEAAGKVKIGVAQVVNHTSLDEAYKGFLQALKDNGYVEGDNLEIDYQNAQGDNSNAATIAQKFATGGVDLILGIGTSVSQAAAKEAQDIPVLFTAVTDPIGAGLVKSMESPGGNVTGTTDLHPEAISKLMEFIKNNVKDVTAVGILANEGEQNTIVNVTQAEEALTKLGLTVHKAPVTNSSEVKQAAESLIGKVQAIYVPSDNTVVSALSAAVGVANDNKIPLFVAEKDSVKNGGVASYGFEYFDLGYTTGKMAVEILKDGKKASDIAAKFPESLDLALNLKAAAAQGFEVSDALKQEVKPDNLFE</sequence>
<proteinExistence type="predicted"/>
<keyword evidence="3" id="KW-1185">Reference proteome</keyword>
<evidence type="ECO:0000256" key="1">
    <source>
        <dbReference type="SAM" id="SignalP"/>
    </source>
</evidence>